<dbReference type="Gene3D" id="2.160.10.10">
    <property type="entry name" value="Hexapeptide repeat proteins"/>
    <property type="match status" value="1"/>
</dbReference>
<evidence type="ECO:0000256" key="2">
    <source>
        <dbReference type="ARBA" id="ARBA00022679"/>
    </source>
</evidence>
<dbReference type="RefSeq" id="WP_011709859.1">
    <property type="nucleotide sequence ID" value="NZ_BMIX01000009.1"/>
</dbReference>
<keyword evidence="3" id="KW-0677">Repeat</keyword>
<sequence length="204" mass="21931">MVIYGASGHAKVIIDIVRSNNEKTIDFIFDDNHSIKELLGIKVRHNWTNEMRKRPSVIAIGNNIIRRNITEKFENAFCEALVHKSAVLSTNIFIGDGSVIMPNAVINSSAKIGVHCILNTGSIVEHDVVINDFVHISPGVTVTGNVQIGEGTQIGAGATIIPGIKIGKWATIGAGAVIINDVPDFSVVVGNPGKTIKFNKLENE</sequence>
<evidence type="ECO:0000256" key="3">
    <source>
        <dbReference type="ARBA" id="ARBA00022737"/>
    </source>
</evidence>
<comment type="caution">
    <text evidence="6">The sequence shown here is derived from an EMBL/GenBank/DDBJ whole genome shotgun (WGS) entry which is preliminary data.</text>
</comment>
<dbReference type="NCBIfam" id="TIGR03570">
    <property type="entry name" value="NeuD_NnaD"/>
    <property type="match status" value="1"/>
</dbReference>
<accession>A0ABQ1WUF2</accession>
<evidence type="ECO:0000256" key="1">
    <source>
        <dbReference type="ARBA" id="ARBA00007274"/>
    </source>
</evidence>
<keyword evidence="4" id="KW-0012">Acyltransferase</keyword>
<dbReference type="PANTHER" id="PTHR43300:SF7">
    <property type="entry name" value="UDP-N-ACETYLBACILLOSAMINE N-ACETYLTRANSFERASE"/>
    <property type="match status" value="1"/>
</dbReference>
<proteinExistence type="inferred from homology"/>
<organism evidence="6 7">
    <name type="scientific">Christiangramia forsetii</name>
    <dbReference type="NCBI Taxonomy" id="411153"/>
    <lineage>
        <taxon>Bacteria</taxon>
        <taxon>Pseudomonadati</taxon>
        <taxon>Bacteroidota</taxon>
        <taxon>Flavobacteriia</taxon>
        <taxon>Flavobacteriales</taxon>
        <taxon>Flavobacteriaceae</taxon>
        <taxon>Christiangramia</taxon>
    </lineage>
</organism>
<dbReference type="SUPFAM" id="SSF51161">
    <property type="entry name" value="Trimeric LpxA-like enzymes"/>
    <property type="match status" value="1"/>
</dbReference>
<protein>
    <submittedName>
        <fullName evidence="6">Acetyltransferase</fullName>
    </submittedName>
</protein>
<evidence type="ECO:0000256" key="4">
    <source>
        <dbReference type="ARBA" id="ARBA00023315"/>
    </source>
</evidence>
<dbReference type="InterPro" id="IPR041561">
    <property type="entry name" value="PglD_N"/>
</dbReference>
<dbReference type="Pfam" id="PF00132">
    <property type="entry name" value="Hexapep"/>
    <property type="match status" value="1"/>
</dbReference>
<evidence type="ECO:0000313" key="6">
    <source>
        <dbReference type="EMBL" id="GGG44711.1"/>
    </source>
</evidence>
<dbReference type="Gene3D" id="3.40.50.20">
    <property type="match status" value="1"/>
</dbReference>
<dbReference type="InterPro" id="IPR020019">
    <property type="entry name" value="AcTrfase_PglD-like"/>
</dbReference>
<dbReference type="InterPro" id="IPR050179">
    <property type="entry name" value="Trans_hexapeptide_repeat"/>
</dbReference>
<dbReference type="PROSITE" id="PS00101">
    <property type="entry name" value="HEXAPEP_TRANSFERASES"/>
    <property type="match status" value="1"/>
</dbReference>
<dbReference type="CDD" id="cd03360">
    <property type="entry name" value="LbH_AT_putative"/>
    <property type="match status" value="1"/>
</dbReference>
<comment type="similarity">
    <text evidence="1">Belongs to the transferase hexapeptide repeat family.</text>
</comment>
<evidence type="ECO:0000313" key="7">
    <source>
        <dbReference type="Proteomes" id="UP000605733"/>
    </source>
</evidence>
<dbReference type="InterPro" id="IPR001451">
    <property type="entry name" value="Hexapep"/>
</dbReference>
<name>A0ABQ1WUF2_9FLAO</name>
<dbReference type="Proteomes" id="UP000605733">
    <property type="component" value="Unassembled WGS sequence"/>
</dbReference>
<dbReference type="InterPro" id="IPR018357">
    <property type="entry name" value="Hexapep_transf_CS"/>
</dbReference>
<dbReference type="EMBL" id="BMIX01000009">
    <property type="protein sequence ID" value="GGG44711.1"/>
    <property type="molecule type" value="Genomic_DNA"/>
</dbReference>
<keyword evidence="7" id="KW-1185">Reference proteome</keyword>
<dbReference type="Pfam" id="PF17836">
    <property type="entry name" value="PglD_N"/>
    <property type="match status" value="1"/>
</dbReference>
<keyword evidence="2" id="KW-0808">Transferase</keyword>
<gene>
    <name evidence="6" type="ORF">GCM10011532_30890</name>
</gene>
<dbReference type="InterPro" id="IPR011004">
    <property type="entry name" value="Trimer_LpxA-like_sf"/>
</dbReference>
<dbReference type="PANTHER" id="PTHR43300">
    <property type="entry name" value="ACETYLTRANSFERASE"/>
    <property type="match status" value="1"/>
</dbReference>
<reference evidence="7" key="1">
    <citation type="journal article" date="2019" name="Int. J. Syst. Evol. Microbiol.">
        <title>The Global Catalogue of Microorganisms (GCM) 10K type strain sequencing project: providing services to taxonomists for standard genome sequencing and annotation.</title>
        <authorList>
            <consortium name="The Broad Institute Genomics Platform"/>
            <consortium name="The Broad Institute Genome Sequencing Center for Infectious Disease"/>
            <person name="Wu L."/>
            <person name="Ma J."/>
        </authorList>
    </citation>
    <scope>NUCLEOTIDE SEQUENCE [LARGE SCALE GENOMIC DNA]</scope>
    <source>
        <strain evidence="7">CGMCC 1.15422</strain>
    </source>
</reference>
<evidence type="ECO:0000259" key="5">
    <source>
        <dbReference type="Pfam" id="PF17836"/>
    </source>
</evidence>
<feature type="domain" description="PglD N-terminal" evidence="5">
    <location>
        <begin position="2"/>
        <end position="73"/>
    </location>
</feature>